<comment type="caution">
    <text evidence="6">The sequence shown here is derived from an EMBL/GenBank/DDBJ whole genome shotgun (WGS) entry which is preliminary data.</text>
</comment>
<organism evidence="6 7">
    <name type="scientific">Rhizoctonia solani 123E</name>
    <dbReference type="NCBI Taxonomy" id="1423351"/>
    <lineage>
        <taxon>Eukaryota</taxon>
        <taxon>Fungi</taxon>
        <taxon>Dikarya</taxon>
        <taxon>Basidiomycota</taxon>
        <taxon>Agaricomycotina</taxon>
        <taxon>Agaricomycetes</taxon>
        <taxon>Cantharellales</taxon>
        <taxon>Ceratobasidiaceae</taxon>
        <taxon>Rhizoctonia</taxon>
    </lineage>
</organism>
<name>A0A074RQI7_9AGAM</name>
<dbReference type="Gene3D" id="3.40.395.10">
    <property type="entry name" value="Adenoviral Proteinase, Chain A"/>
    <property type="match status" value="1"/>
</dbReference>
<evidence type="ECO:0000256" key="1">
    <source>
        <dbReference type="ARBA" id="ARBA00005234"/>
    </source>
</evidence>
<dbReference type="InterPro" id="IPR003653">
    <property type="entry name" value="Peptidase_C48_C"/>
</dbReference>
<dbReference type="EMBL" id="AZST01000883">
    <property type="protein sequence ID" value="KEP46968.1"/>
    <property type="molecule type" value="Genomic_DNA"/>
</dbReference>
<accession>A0A074RQI7</accession>
<keyword evidence="7" id="KW-1185">Reference proteome</keyword>
<reference evidence="6 7" key="1">
    <citation type="submission" date="2013-12" db="EMBL/GenBank/DDBJ databases">
        <authorList>
            <person name="Cubeta M."/>
            <person name="Pakala S."/>
            <person name="Fedorova N."/>
            <person name="Thomas E."/>
            <person name="Dean R."/>
            <person name="Jabaji S."/>
            <person name="Neate S."/>
            <person name="Toda T."/>
            <person name="Tavantzis S."/>
            <person name="Vilgalys R."/>
            <person name="Bharathan N."/>
            <person name="Pakala S."/>
            <person name="Losada L.S."/>
            <person name="Zafar N."/>
            <person name="Nierman W."/>
        </authorList>
    </citation>
    <scope>NUCLEOTIDE SEQUENCE [LARGE SCALE GENOMIC DNA]</scope>
    <source>
        <strain evidence="6 7">123E</strain>
    </source>
</reference>
<dbReference type="Pfam" id="PF02902">
    <property type="entry name" value="Peptidase_C48"/>
    <property type="match status" value="1"/>
</dbReference>
<dbReference type="PROSITE" id="PS50600">
    <property type="entry name" value="ULP_PROTEASE"/>
    <property type="match status" value="1"/>
</dbReference>
<dbReference type="STRING" id="1423351.A0A074RQI7"/>
<dbReference type="AlphaFoldDB" id="A0A074RQI7"/>
<keyword evidence="3" id="KW-0378">Hydrolase</keyword>
<evidence type="ECO:0000256" key="4">
    <source>
        <dbReference type="SAM" id="MobiDB-lite"/>
    </source>
</evidence>
<gene>
    <name evidence="6" type="ORF">V565_173370</name>
</gene>
<evidence type="ECO:0000313" key="6">
    <source>
        <dbReference type="EMBL" id="KEP46968.1"/>
    </source>
</evidence>
<dbReference type="InterPro" id="IPR038765">
    <property type="entry name" value="Papain-like_cys_pep_sf"/>
</dbReference>
<dbReference type="SUPFAM" id="SSF54001">
    <property type="entry name" value="Cysteine proteinases"/>
    <property type="match status" value="1"/>
</dbReference>
<dbReference type="GO" id="GO:0019783">
    <property type="term" value="F:ubiquitin-like protein peptidase activity"/>
    <property type="evidence" value="ECO:0007669"/>
    <property type="project" value="UniProtKB-ARBA"/>
</dbReference>
<evidence type="ECO:0000256" key="3">
    <source>
        <dbReference type="ARBA" id="ARBA00022801"/>
    </source>
</evidence>
<dbReference type="HOGENOM" id="CLU_326960_0_0_1"/>
<feature type="non-terminal residue" evidence="6">
    <location>
        <position position="881"/>
    </location>
</feature>
<dbReference type="GO" id="GO:0006508">
    <property type="term" value="P:proteolysis"/>
    <property type="evidence" value="ECO:0007669"/>
    <property type="project" value="UniProtKB-KW"/>
</dbReference>
<feature type="compositionally biased region" description="Basic residues" evidence="4">
    <location>
        <begin position="359"/>
        <end position="377"/>
    </location>
</feature>
<evidence type="ECO:0000256" key="2">
    <source>
        <dbReference type="ARBA" id="ARBA00022670"/>
    </source>
</evidence>
<sequence length="881" mass="99250">MPSTPSYLDSQHWLSQIKAKTCIPEDLKLIQECSERLKGVASGDFSTFCKRELPDGNQLFTLLSNRWLSDEHINACCSYISEKLGPSSPVCLVNSFFLDKLARIRHDGSAFLPPGSRKLDADIESLSACTLLVPVHLPDHWTVLIINILEQTYSYTDTLDLSECTAPLAMVANLEWWLSRLLGYSYKLKPVLRQFESDRQNDSISCGMAVMTTMSHIALSTPPWAQTRTSMLRIEWFIKFTRLTSNSKVDGTGKDLEGAPNSYSGSMLASPSESIVSLHSVNLDSELVCNDQEQSSRPPNAIPLLPSPWKPLKQATLNFPKVGKEEHRELERLRTLKRKAEDEALEEIEEKLNEEKLLKKKQKARDKKRRQREKTKAKLANEITRKSASPCPIKPLTAPSATSDEANSLAPGPLLSSGVAEISRPHRQLKHILSGHNDKETPNEAKYVNWMNPILFNIIDAAAIAVGYPWSPAEIVKRLQLQHLSLFDRLRPQRISDWKDNTVKDRLKWKDSVLKAVETGNRPGGTSTRQPLLAKYPDLVSIFKARLLGLRTTGAPLDTAYVRGFMIGAIAEHAPELFECKVRKDKPFRCTGEFVRSFLHNELNWSIRRPTRAAQKVPANVQEVLTKAFLRMACAIRDENIPSCCIVNSDQTQVVYSTGTQHTWHARGDKQVPVLGRDEKRAFTLLVGVSNDGQLLPLQAIYQGLSEASLPQRRAPGYAEAVTNRVFFVCSMTATYWSTLQTMKDYVDLILVPFFQRMITTHHLPNDQRCIWQIDVWSVHRSEKFRQWISETYPWIILQYVPGGCTGLFQACDVGLQKVAKAAIRQKCLADVINETTTALKNGADPTTFVNDKSIGTLRNRSVAWINEAILAIKKPELIQK</sequence>
<proteinExistence type="inferred from homology"/>
<dbReference type="GO" id="GO:0008234">
    <property type="term" value="F:cysteine-type peptidase activity"/>
    <property type="evidence" value="ECO:0007669"/>
    <property type="project" value="InterPro"/>
</dbReference>
<evidence type="ECO:0000259" key="5">
    <source>
        <dbReference type="PROSITE" id="PS50600"/>
    </source>
</evidence>
<dbReference type="OrthoDB" id="3341102at2759"/>
<protein>
    <submittedName>
        <fullName evidence="6">Ulp1 protease family, carboxy-terminal catalytic domain protein</fullName>
    </submittedName>
</protein>
<dbReference type="Proteomes" id="UP000027456">
    <property type="component" value="Unassembled WGS sequence"/>
</dbReference>
<feature type="domain" description="Ubiquitin-like protease family profile" evidence="5">
    <location>
        <begin position="38"/>
        <end position="217"/>
    </location>
</feature>
<feature type="region of interest" description="Disordered" evidence="4">
    <location>
        <begin position="359"/>
        <end position="412"/>
    </location>
</feature>
<keyword evidence="2 6" id="KW-0645">Protease</keyword>
<comment type="similarity">
    <text evidence="1">Belongs to the peptidase C48 family.</text>
</comment>
<evidence type="ECO:0000313" key="7">
    <source>
        <dbReference type="Proteomes" id="UP000027456"/>
    </source>
</evidence>